<feature type="region of interest" description="Disordered" evidence="1">
    <location>
        <begin position="149"/>
        <end position="188"/>
    </location>
</feature>
<sequence>MRAADVFFNFQKSQLQRDTQHLRAQLEDYRHGTGEQIKILEQQLCYSSKLNQRLEDVVRTNLSEGACVDAKSAAQNDVVNEKLNTSSSSSDHLLNKSGNNRAQLILELSNEISEKTDLIKRLEEDIVRRDLEIAHMKEITNTADSVMQAGHFHSKTQPTKSSGMPPPRPGSGSGQRQSFTARRVDPKA</sequence>
<reference evidence="3" key="1">
    <citation type="submission" date="2022-11" db="UniProtKB">
        <authorList>
            <consortium name="WormBaseParasite"/>
        </authorList>
    </citation>
    <scope>IDENTIFICATION</scope>
</reference>
<name>A0A914WM58_9BILA</name>
<organism evidence="2 3">
    <name type="scientific">Plectus sambesii</name>
    <dbReference type="NCBI Taxonomy" id="2011161"/>
    <lineage>
        <taxon>Eukaryota</taxon>
        <taxon>Metazoa</taxon>
        <taxon>Ecdysozoa</taxon>
        <taxon>Nematoda</taxon>
        <taxon>Chromadorea</taxon>
        <taxon>Plectida</taxon>
        <taxon>Plectina</taxon>
        <taxon>Plectoidea</taxon>
        <taxon>Plectidae</taxon>
        <taxon>Plectus</taxon>
    </lineage>
</organism>
<evidence type="ECO:0000313" key="3">
    <source>
        <dbReference type="WBParaSite" id="PSAMB.scaffold4443size14583.g24306.t1"/>
    </source>
</evidence>
<proteinExistence type="predicted"/>
<dbReference type="Proteomes" id="UP000887566">
    <property type="component" value="Unplaced"/>
</dbReference>
<accession>A0A914WM58</accession>
<protein>
    <submittedName>
        <fullName evidence="3">Uncharacterized protein</fullName>
    </submittedName>
</protein>
<evidence type="ECO:0000313" key="2">
    <source>
        <dbReference type="Proteomes" id="UP000887566"/>
    </source>
</evidence>
<dbReference type="AlphaFoldDB" id="A0A914WM58"/>
<keyword evidence="2" id="KW-1185">Reference proteome</keyword>
<dbReference type="WBParaSite" id="PSAMB.scaffold4443size14583.g24306.t1">
    <property type="protein sequence ID" value="PSAMB.scaffold4443size14583.g24306.t1"/>
    <property type="gene ID" value="PSAMB.scaffold4443size14583.g24306"/>
</dbReference>
<evidence type="ECO:0000256" key="1">
    <source>
        <dbReference type="SAM" id="MobiDB-lite"/>
    </source>
</evidence>